<evidence type="ECO:0000256" key="10">
    <source>
        <dbReference type="SAM" id="Phobius"/>
    </source>
</evidence>
<feature type="transmembrane region" description="Helical" evidence="10">
    <location>
        <begin position="59"/>
        <end position="77"/>
    </location>
</feature>
<accession>A0A1B1ND26</accession>
<evidence type="ECO:0000256" key="5">
    <source>
        <dbReference type="ARBA" id="ARBA00022989"/>
    </source>
</evidence>
<feature type="transmembrane region" description="Helical" evidence="10">
    <location>
        <begin position="149"/>
        <end position="170"/>
    </location>
</feature>
<evidence type="ECO:0000256" key="9">
    <source>
        <dbReference type="ARBA" id="ARBA00023284"/>
    </source>
</evidence>
<dbReference type="CDD" id="cd12922">
    <property type="entry name" value="VKOR_5"/>
    <property type="match status" value="1"/>
</dbReference>
<keyword evidence="3 10" id="KW-0812">Transmembrane</keyword>
<evidence type="ECO:0000313" key="12">
    <source>
        <dbReference type="EMBL" id="ANS79360.1"/>
    </source>
</evidence>
<evidence type="ECO:0000313" key="13">
    <source>
        <dbReference type="Proteomes" id="UP000092482"/>
    </source>
</evidence>
<organism evidence="12 13">
    <name type="scientific">Serinicoccus hydrothermalis</name>
    <dbReference type="NCBI Taxonomy" id="1758689"/>
    <lineage>
        <taxon>Bacteria</taxon>
        <taxon>Bacillati</taxon>
        <taxon>Actinomycetota</taxon>
        <taxon>Actinomycetes</taxon>
        <taxon>Micrococcales</taxon>
        <taxon>Ornithinimicrobiaceae</taxon>
        <taxon>Serinicoccus</taxon>
    </lineage>
</organism>
<keyword evidence="5 10" id="KW-1133">Transmembrane helix</keyword>
<dbReference type="InterPro" id="IPR038354">
    <property type="entry name" value="VKOR_sf"/>
</dbReference>
<keyword evidence="13" id="KW-1185">Reference proteome</keyword>
<dbReference type="AlphaFoldDB" id="A0A1B1ND26"/>
<dbReference type="PATRIC" id="fig|1758689.4.peg.2039"/>
<feature type="transmembrane region" description="Helical" evidence="10">
    <location>
        <begin position="84"/>
        <end position="104"/>
    </location>
</feature>
<dbReference type="Pfam" id="PF07884">
    <property type="entry name" value="VKOR"/>
    <property type="match status" value="1"/>
</dbReference>
<keyword evidence="6" id="KW-0560">Oxidoreductase</keyword>
<gene>
    <name evidence="12" type="ORF">SGUI_1964</name>
</gene>
<dbReference type="GO" id="GO:0016020">
    <property type="term" value="C:membrane"/>
    <property type="evidence" value="ECO:0007669"/>
    <property type="project" value="UniProtKB-SubCell"/>
</dbReference>
<feature type="transmembrane region" description="Helical" evidence="10">
    <location>
        <begin position="110"/>
        <end position="137"/>
    </location>
</feature>
<dbReference type="GO" id="GO:0048038">
    <property type="term" value="F:quinone binding"/>
    <property type="evidence" value="ECO:0007669"/>
    <property type="project" value="UniProtKB-KW"/>
</dbReference>
<evidence type="ECO:0000256" key="6">
    <source>
        <dbReference type="ARBA" id="ARBA00023002"/>
    </source>
</evidence>
<keyword evidence="4" id="KW-0874">Quinone</keyword>
<keyword evidence="9" id="KW-0676">Redox-active center</keyword>
<comment type="subcellular location">
    <subcellularLocation>
        <location evidence="1">Membrane</location>
        <topology evidence="1">Multi-pass membrane protein</topology>
    </subcellularLocation>
</comment>
<dbReference type="Gene3D" id="1.20.1440.130">
    <property type="entry name" value="VKOR domain"/>
    <property type="match status" value="1"/>
</dbReference>
<proteinExistence type="inferred from homology"/>
<evidence type="ECO:0000259" key="11">
    <source>
        <dbReference type="SMART" id="SM00756"/>
    </source>
</evidence>
<dbReference type="InterPro" id="IPR012932">
    <property type="entry name" value="VKOR"/>
</dbReference>
<name>A0A1B1ND26_9MICO</name>
<dbReference type="RefSeq" id="WP_335675095.1">
    <property type="nucleotide sequence ID" value="NZ_CP014989.1"/>
</dbReference>
<reference evidence="12 13" key="1">
    <citation type="submission" date="2016-03" db="EMBL/GenBank/DDBJ databases">
        <title>Shallow-sea hydrothermal system.</title>
        <authorList>
            <person name="Tang K."/>
        </authorList>
    </citation>
    <scope>NUCLEOTIDE SEQUENCE [LARGE SCALE GENOMIC DNA]</scope>
    <source>
        <strain evidence="12 13">JLT9</strain>
    </source>
</reference>
<dbReference type="Proteomes" id="UP000092482">
    <property type="component" value="Chromosome"/>
</dbReference>
<sequence length="179" mass="19132">MLLVTGLVGLAAAFVLLIEKILLLQDPSYVPSCSINPVLSCGSVMATPQAEVLGFPNPVLGVAGFAALATVGAALLAGARLRAWFWVGVQGGTTAGVLFVHWLIYQSLYVIGALCPYCMVVWIVTITAFVTTTTHLVRRDPRARTLTRYAPTLNLAWLLAIAVLIAIRFADYWASLLTG</sequence>
<dbReference type="KEGG" id="serj:SGUI_1964"/>
<dbReference type="STRING" id="1758689.SGUI_1964"/>
<evidence type="ECO:0000256" key="2">
    <source>
        <dbReference type="ARBA" id="ARBA00006214"/>
    </source>
</evidence>
<keyword evidence="7 10" id="KW-0472">Membrane</keyword>
<comment type="similarity">
    <text evidence="2">Belongs to the VKOR family.</text>
</comment>
<evidence type="ECO:0000256" key="4">
    <source>
        <dbReference type="ARBA" id="ARBA00022719"/>
    </source>
</evidence>
<dbReference type="GO" id="GO:0016491">
    <property type="term" value="F:oxidoreductase activity"/>
    <property type="evidence" value="ECO:0007669"/>
    <property type="project" value="UniProtKB-KW"/>
</dbReference>
<evidence type="ECO:0000256" key="7">
    <source>
        <dbReference type="ARBA" id="ARBA00023136"/>
    </source>
</evidence>
<dbReference type="SMART" id="SM00756">
    <property type="entry name" value="VKc"/>
    <property type="match status" value="1"/>
</dbReference>
<evidence type="ECO:0000256" key="3">
    <source>
        <dbReference type="ARBA" id="ARBA00022692"/>
    </source>
</evidence>
<evidence type="ECO:0000256" key="8">
    <source>
        <dbReference type="ARBA" id="ARBA00023157"/>
    </source>
</evidence>
<evidence type="ECO:0000256" key="1">
    <source>
        <dbReference type="ARBA" id="ARBA00004141"/>
    </source>
</evidence>
<dbReference type="EMBL" id="CP014989">
    <property type="protein sequence ID" value="ANS79360.1"/>
    <property type="molecule type" value="Genomic_DNA"/>
</dbReference>
<protein>
    <submittedName>
        <fullName evidence="12">Putative CONSERVED INTEGRAL MEMBRANE PROTEIN</fullName>
    </submittedName>
</protein>
<feature type="domain" description="Vitamin K epoxide reductase" evidence="11">
    <location>
        <begin position="2"/>
        <end position="136"/>
    </location>
</feature>
<keyword evidence="8" id="KW-1015">Disulfide bond</keyword>
<dbReference type="InterPro" id="IPR041714">
    <property type="entry name" value="VKOR_Actinobacteria"/>
</dbReference>